<dbReference type="Pfam" id="PF01783">
    <property type="entry name" value="Ribosomal_L32p"/>
    <property type="match status" value="1"/>
</dbReference>
<evidence type="ECO:0000256" key="1">
    <source>
        <dbReference type="ARBA" id="ARBA00008560"/>
    </source>
</evidence>
<dbReference type="Proteomes" id="UP000831782">
    <property type="component" value="Chromosome"/>
</dbReference>
<dbReference type="EMBL" id="CP095072">
    <property type="protein sequence ID" value="UOQ47971.1"/>
    <property type="molecule type" value="Genomic_DNA"/>
</dbReference>
<organism evidence="7 8">
    <name type="scientific">Gracilibacillus caseinilyticus</name>
    <dbReference type="NCBI Taxonomy" id="2932256"/>
    <lineage>
        <taxon>Bacteria</taxon>
        <taxon>Bacillati</taxon>
        <taxon>Bacillota</taxon>
        <taxon>Bacilli</taxon>
        <taxon>Bacillales</taxon>
        <taxon>Bacillaceae</taxon>
        <taxon>Gracilibacillus</taxon>
    </lineage>
</organism>
<dbReference type="HAMAP" id="MF_00340">
    <property type="entry name" value="Ribosomal_bL32"/>
    <property type="match status" value="1"/>
</dbReference>
<dbReference type="NCBIfam" id="TIGR01031">
    <property type="entry name" value="rpmF_bact"/>
    <property type="match status" value="1"/>
</dbReference>
<gene>
    <name evidence="5 7" type="primary">rpmF</name>
    <name evidence="7" type="ORF">MUN88_18240</name>
</gene>
<protein>
    <recommendedName>
        <fullName evidence="4 5">Large ribosomal subunit protein bL32</fullName>
    </recommendedName>
</protein>
<evidence type="ECO:0000256" key="6">
    <source>
        <dbReference type="SAM" id="MobiDB-lite"/>
    </source>
</evidence>
<dbReference type="RefSeq" id="WP_244717802.1">
    <property type="nucleotide sequence ID" value="NZ_CP095072.1"/>
</dbReference>
<reference evidence="7 8" key="1">
    <citation type="submission" date="2022-04" db="EMBL/GenBank/DDBJ databases">
        <title>Gracilibacillus sp. isolated from saltern.</title>
        <authorList>
            <person name="Won M."/>
            <person name="Lee C.-M."/>
            <person name="Woen H.-Y."/>
            <person name="Kwon S.-W."/>
        </authorList>
    </citation>
    <scope>NUCLEOTIDE SEQUENCE [LARGE SCALE GENOMIC DNA]</scope>
    <source>
        <strain evidence="7 8">SSWR10-1</strain>
    </source>
</reference>
<dbReference type="InterPro" id="IPR044957">
    <property type="entry name" value="Ribosomal_bL32_bact"/>
</dbReference>
<dbReference type="PANTHER" id="PTHR35534:SF2">
    <property type="entry name" value="LARGE RIBOSOMAL SUBUNIT PROTEIN BL32"/>
    <property type="match status" value="1"/>
</dbReference>
<evidence type="ECO:0000256" key="2">
    <source>
        <dbReference type="ARBA" id="ARBA00022980"/>
    </source>
</evidence>
<evidence type="ECO:0000256" key="5">
    <source>
        <dbReference type="HAMAP-Rule" id="MF_00340"/>
    </source>
</evidence>
<name>A0ABY4EV81_9BACI</name>
<accession>A0ABY4EV81</accession>
<sequence length="57" mass="6474">MAVPKQRTSKKVKNQRRTHKKLHVPGMVECSNCGELTKPHHVCKSCGQYDGKQVVEQ</sequence>
<proteinExistence type="inferred from homology"/>
<feature type="region of interest" description="Disordered" evidence="6">
    <location>
        <begin position="1"/>
        <end position="20"/>
    </location>
</feature>
<comment type="similarity">
    <text evidence="1 5">Belongs to the bacterial ribosomal protein bL32 family.</text>
</comment>
<dbReference type="SUPFAM" id="SSF57829">
    <property type="entry name" value="Zn-binding ribosomal proteins"/>
    <property type="match status" value="1"/>
</dbReference>
<evidence type="ECO:0000313" key="8">
    <source>
        <dbReference type="Proteomes" id="UP000831782"/>
    </source>
</evidence>
<feature type="compositionally biased region" description="Basic residues" evidence="6">
    <location>
        <begin position="7"/>
        <end position="20"/>
    </location>
</feature>
<evidence type="ECO:0000256" key="4">
    <source>
        <dbReference type="ARBA" id="ARBA00035178"/>
    </source>
</evidence>
<dbReference type="InterPro" id="IPR002677">
    <property type="entry name" value="Ribosomal_bL32"/>
</dbReference>
<evidence type="ECO:0000313" key="7">
    <source>
        <dbReference type="EMBL" id="UOQ47971.1"/>
    </source>
</evidence>
<dbReference type="PANTHER" id="PTHR35534">
    <property type="entry name" value="50S RIBOSOMAL PROTEIN L32"/>
    <property type="match status" value="1"/>
</dbReference>
<evidence type="ECO:0000256" key="3">
    <source>
        <dbReference type="ARBA" id="ARBA00023274"/>
    </source>
</evidence>
<dbReference type="GO" id="GO:0005840">
    <property type="term" value="C:ribosome"/>
    <property type="evidence" value="ECO:0007669"/>
    <property type="project" value="UniProtKB-KW"/>
</dbReference>
<keyword evidence="2 5" id="KW-0689">Ribosomal protein</keyword>
<keyword evidence="8" id="KW-1185">Reference proteome</keyword>
<keyword evidence="3 5" id="KW-0687">Ribonucleoprotein</keyword>
<dbReference type="InterPro" id="IPR011332">
    <property type="entry name" value="Ribosomal_zn-bd"/>
</dbReference>